<keyword evidence="2 5" id="KW-0808">Transferase</keyword>
<comment type="similarity">
    <text evidence="1 5">Belongs to the IPP transferase family.</text>
</comment>
<dbReference type="OrthoDB" id="775260at2759"/>
<name>A0A0R3SU54_HYMDI</name>
<evidence type="ECO:0000256" key="3">
    <source>
        <dbReference type="ARBA" id="ARBA00022741"/>
    </source>
</evidence>
<keyword evidence="4 5" id="KW-0067">ATP-binding</keyword>
<dbReference type="GO" id="GO:0005739">
    <property type="term" value="C:mitochondrion"/>
    <property type="evidence" value="ECO:0007669"/>
    <property type="project" value="TreeGrafter"/>
</dbReference>
<reference evidence="7 8" key="2">
    <citation type="submission" date="2018-11" db="EMBL/GenBank/DDBJ databases">
        <authorList>
            <consortium name="Pathogen Informatics"/>
        </authorList>
    </citation>
    <scope>NUCLEOTIDE SEQUENCE [LARGE SCALE GENOMIC DNA]</scope>
</reference>
<evidence type="ECO:0000256" key="1">
    <source>
        <dbReference type="ARBA" id="ARBA00005842"/>
    </source>
</evidence>
<dbReference type="PANTHER" id="PTHR11088">
    <property type="entry name" value="TRNA DIMETHYLALLYLTRANSFERASE"/>
    <property type="match status" value="1"/>
</dbReference>
<organism evidence="9">
    <name type="scientific">Hymenolepis diminuta</name>
    <name type="common">Rat tapeworm</name>
    <dbReference type="NCBI Taxonomy" id="6216"/>
    <lineage>
        <taxon>Eukaryota</taxon>
        <taxon>Metazoa</taxon>
        <taxon>Spiralia</taxon>
        <taxon>Lophotrochozoa</taxon>
        <taxon>Platyhelminthes</taxon>
        <taxon>Cestoda</taxon>
        <taxon>Eucestoda</taxon>
        <taxon>Cyclophyllidea</taxon>
        <taxon>Hymenolepididae</taxon>
        <taxon>Hymenolepis</taxon>
    </lineage>
</organism>
<dbReference type="InterPro" id="IPR036236">
    <property type="entry name" value="Znf_C2H2_sf"/>
</dbReference>
<dbReference type="STRING" id="6216.A0A0R3SU54"/>
<dbReference type="NCBIfam" id="TIGR00174">
    <property type="entry name" value="miaA"/>
    <property type="match status" value="1"/>
</dbReference>
<dbReference type="Gene3D" id="3.40.50.300">
    <property type="entry name" value="P-loop containing nucleotide triphosphate hydrolases"/>
    <property type="match status" value="1"/>
</dbReference>
<dbReference type="WBParaSite" id="HDID_0000900701-mRNA-1">
    <property type="protein sequence ID" value="HDID_0000900701-mRNA-1"/>
    <property type="gene ID" value="HDID_0000900701"/>
</dbReference>
<proteinExistence type="inferred from homology"/>
<evidence type="ECO:0000256" key="2">
    <source>
        <dbReference type="ARBA" id="ARBA00022679"/>
    </source>
</evidence>
<dbReference type="GO" id="GO:0005524">
    <property type="term" value="F:ATP binding"/>
    <property type="evidence" value="ECO:0007669"/>
    <property type="project" value="UniProtKB-KW"/>
</dbReference>
<dbReference type="InterPro" id="IPR018022">
    <property type="entry name" value="IPT"/>
</dbReference>
<dbReference type="InterPro" id="IPR027417">
    <property type="entry name" value="P-loop_NTPase"/>
</dbReference>
<evidence type="ECO:0000313" key="8">
    <source>
        <dbReference type="Proteomes" id="UP000274504"/>
    </source>
</evidence>
<evidence type="ECO:0000256" key="5">
    <source>
        <dbReference type="RuleBase" id="RU003785"/>
    </source>
</evidence>
<dbReference type="EMBL" id="UYSG01011188">
    <property type="protein sequence ID" value="VDL61323.1"/>
    <property type="molecule type" value="Genomic_DNA"/>
</dbReference>
<evidence type="ECO:0000313" key="7">
    <source>
        <dbReference type="EMBL" id="VDL61323.1"/>
    </source>
</evidence>
<keyword evidence="3 5" id="KW-0547">Nucleotide-binding</keyword>
<dbReference type="Proteomes" id="UP000274504">
    <property type="component" value="Unassembled WGS sequence"/>
</dbReference>
<dbReference type="AlphaFoldDB" id="A0A0R3SU54"/>
<dbReference type="Pfam" id="PF01715">
    <property type="entry name" value="IPPT"/>
    <property type="match status" value="1"/>
</dbReference>
<dbReference type="GO" id="GO:0052381">
    <property type="term" value="F:tRNA dimethylallyltransferase activity"/>
    <property type="evidence" value="ECO:0007669"/>
    <property type="project" value="InterPro"/>
</dbReference>
<evidence type="ECO:0000313" key="9">
    <source>
        <dbReference type="WBParaSite" id="HDID_0000900701-mRNA-1"/>
    </source>
</evidence>
<protein>
    <submittedName>
        <fullName evidence="9">C2H2-type domain-containing protein</fullName>
    </submittedName>
</protein>
<evidence type="ECO:0000256" key="6">
    <source>
        <dbReference type="SAM" id="MobiDB-lite"/>
    </source>
</evidence>
<dbReference type="InterPro" id="IPR039657">
    <property type="entry name" value="Dimethylallyltransferase"/>
</dbReference>
<dbReference type="SUPFAM" id="SSF57667">
    <property type="entry name" value="beta-beta-alpha zinc fingers"/>
    <property type="match status" value="1"/>
</dbReference>
<dbReference type="SUPFAM" id="SSF52540">
    <property type="entry name" value="P-loop containing nucleoside triphosphate hydrolases"/>
    <property type="match status" value="1"/>
</dbReference>
<dbReference type="GO" id="GO:0006400">
    <property type="term" value="P:tRNA modification"/>
    <property type="evidence" value="ECO:0007669"/>
    <property type="project" value="TreeGrafter"/>
</dbReference>
<dbReference type="HAMAP" id="MF_00185">
    <property type="entry name" value="IPP_trans"/>
    <property type="match status" value="1"/>
</dbReference>
<feature type="compositionally biased region" description="Low complexity" evidence="6">
    <location>
        <begin position="182"/>
        <end position="196"/>
    </location>
</feature>
<gene>
    <name evidence="7" type="ORF">HDID_LOCUS9005</name>
</gene>
<evidence type="ECO:0000256" key="4">
    <source>
        <dbReference type="ARBA" id="ARBA00022840"/>
    </source>
</evidence>
<sequence>MGSQLNFLSSKLSVIAVCGATGTGKSKLAIDLARQLNSEVINVDAVQLYKGLDIATNKATAEEVGGIAHHLLGCLNPVDGFYYNVHHYRRDCCRLIEFLHSQNKVPILVGGTHYYLEAVLWRDFLRISDERQDHDKLPSDPRDYYATLMNLDSESALHLHPNDTRKLQQAVLAHFAGKKADPASPKKASLSSSSRSECPRFPPPDSLIFWLDADPEVLKSRLDERVSKMVSRGLVRELDDFLTMAARSLLPDQSIVNSNGSVSEETKKAIFQLANEGLLPSVGTEHWCRGILQSIGFKEFEGYLQLSPAERESKQGRNMLDEAIEKMRTATRRYARRQQFFELDVFLLQLNSFETAITAVDKSRSLFNVRWINNRFIRRPAAGGIPVYRIDVTPFLTASTPEMAEFLWTSSVLEPCLATLRGECNPPALSPEPFIEPKPEFPSDSSFPPPPYICASCNGRIFVNYSQFQDHLKSRTHKKRLASLKKQTNNLDLNIPLVNKSTE</sequence>
<dbReference type="PANTHER" id="PTHR11088:SF89">
    <property type="entry name" value="TRNA DIMETHYLALLYLTRANSFERASE"/>
    <property type="match status" value="1"/>
</dbReference>
<feature type="region of interest" description="Disordered" evidence="6">
    <location>
        <begin position="177"/>
        <end position="199"/>
    </location>
</feature>
<accession>A0A0R3SU54</accession>
<reference evidence="9" key="1">
    <citation type="submission" date="2017-02" db="UniProtKB">
        <authorList>
            <consortium name="WormBaseParasite"/>
        </authorList>
    </citation>
    <scope>IDENTIFICATION</scope>
</reference>